<proteinExistence type="predicted"/>
<sequence length="327" mass="38022">MDNIAGLENELQKYNKKRIIALIIECVSVIFMLFNLTFSLVAITAFVFYLLYNSKAKKIKGEIALSNEVSNISSSNQINTNIVIENVKNDKKESSETLYIKSFEDVKNYDLGKQLDNSFIKNITRNKEVIYENFMKYPNTTKRPSNFVVFDFETTGLNEENNEIIQVGAIKFDLEKPIETFITYVKPNKKITQKITSINGITNEMVEDAPSIQEVLPRFLDFIGEEVLIAHNCTFDMKFLLHNLYKYGYKKPKNKAIDTLQMARSKIKEYDFVTEKDVKLESYKLEELKWRFNLDELKSHEALSDCKVCAYIYLEIINSVDVCYTVY</sequence>
<dbReference type="NCBIfam" id="TIGR00573">
    <property type="entry name" value="dnaq"/>
    <property type="match status" value="1"/>
</dbReference>
<dbReference type="GO" id="GO:0006260">
    <property type="term" value="P:DNA replication"/>
    <property type="evidence" value="ECO:0007669"/>
    <property type="project" value="InterPro"/>
</dbReference>
<feature type="transmembrane region" description="Helical" evidence="4">
    <location>
        <begin position="19"/>
        <end position="52"/>
    </location>
</feature>
<keyword evidence="3 6" id="KW-0269">Exonuclease</keyword>
<reference evidence="6 7" key="1">
    <citation type="submission" date="2016-11" db="EMBL/GenBank/DDBJ databases">
        <authorList>
            <person name="Jaros S."/>
            <person name="Januszkiewicz K."/>
            <person name="Wedrychowicz H."/>
        </authorList>
    </citation>
    <scope>NUCLEOTIDE SEQUENCE [LARGE SCALE GENOMIC DNA]</scope>
    <source>
        <strain evidence="6 7">DSM 21864</strain>
    </source>
</reference>
<keyword evidence="2" id="KW-0378">Hydrolase</keyword>
<dbReference type="InterPro" id="IPR036397">
    <property type="entry name" value="RNaseH_sf"/>
</dbReference>
<gene>
    <name evidence="6" type="ORF">SAMN05444401_3530</name>
</gene>
<organism evidence="6 7">
    <name type="scientific">Clostridium amylolyticum</name>
    <dbReference type="NCBI Taxonomy" id="1121298"/>
    <lineage>
        <taxon>Bacteria</taxon>
        <taxon>Bacillati</taxon>
        <taxon>Bacillota</taxon>
        <taxon>Clostridia</taxon>
        <taxon>Eubacteriales</taxon>
        <taxon>Clostridiaceae</taxon>
        <taxon>Clostridium</taxon>
    </lineage>
</organism>
<keyword evidence="1" id="KW-0540">Nuclease</keyword>
<evidence type="ECO:0000256" key="1">
    <source>
        <dbReference type="ARBA" id="ARBA00022722"/>
    </source>
</evidence>
<dbReference type="PANTHER" id="PTHR30231:SF4">
    <property type="entry name" value="PROTEIN NEN2"/>
    <property type="match status" value="1"/>
</dbReference>
<keyword evidence="7" id="KW-1185">Reference proteome</keyword>
<name>A0A1M6KXE9_9CLOT</name>
<dbReference type="Proteomes" id="UP000184080">
    <property type="component" value="Unassembled WGS sequence"/>
</dbReference>
<dbReference type="PANTHER" id="PTHR30231">
    <property type="entry name" value="DNA POLYMERASE III SUBUNIT EPSILON"/>
    <property type="match status" value="1"/>
</dbReference>
<dbReference type="InterPro" id="IPR006054">
    <property type="entry name" value="DnaQ"/>
</dbReference>
<dbReference type="SMART" id="SM00479">
    <property type="entry name" value="EXOIII"/>
    <property type="match status" value="1"/>
</dbReference>
<dbReference type="SUPFAM" id="SSF53098">
    <property type="entry name" value="Ribonuclease H-like"/>
    <property type="match status" value="1"/>
</dbReference>
<keyword evidence="4" id="KW-0472">Membrane</keyword>
<accession>A0A1M6KXE9</accession>
<feature type="domain" description="Exonuclease" evidence="5">
    <location>
        <begin position="146"/>
        <end position="322"/>
    </location>
</feature>
<dbReference type="CDD" id="cd06127">
    <property type="entry name" value="DEDDh"/>
    <property type="match status" value="1"/>
</dbReference>
<dbReference type="InterPro" id="IPR012337">
    <property type="entry name" value="RNaseH-like_sf"/>
</dbReference>
<dbReference type="FunFam" id="3.30.420.10:FF:000045">
    <property type="entry name" value="3'-5' exonuclease DinG"/>
    <property type="match status" value="1"/>
</dbReference>
<dbReference type="EMBL" id="FQZO01000006">
    <property type="protein sequence ID" value="SHJ63610.1"/>
    <property type="molecule type" value="Genomic_DNA"/>
</dbReference>
<dbReference type="InterPro" id="IPR013520">
    <property type="entry name" value="Ribonucl_H"/>
</dbReference>
<evidence type="ECO:0000256" key="2">
    <source>
        <dbReference type="ARBA" id="ARBA00022801"/>
    </source>
</evidence>
<protein>
    <submittedName>
        <fullName evidence="6">Exonuclease, DNA polymerase III, epsilon subunit family</fullName>
    </submittedName>
</protein>
<dbReference type="AlphaFoldDB" id="A0A1M6KXE9"/>
<dbReference type="GO" id="GO:0003677">
    <property type="term" value="F:DNA binding"/>
    <property type="evidence" value="ECO:0007669"/>
    <property type="project" value="InterPro"/>
</dbReference>
<dbReference type="STRING" id="1121298.SAMN05444401_3530"/>
<dbReference type="RefSeq" id="WP_073009766.1">
    <property type="nucleotide sequence ID" value="NZ_FQZO01000006.1"/>
</dbReference>
<dbReference type="GO" id="GO:0003887">
    <property type="term" value="F:DNA-directed DNA polymerase activity"/>
    <property type="evidence" value="ECO:0007669"/>
    <property type="project" value="InterPro"/>
</dbReference>
<evidence type="ECO:0000313" key="6">
    <source>
        <dbReference type="EMBL" id="SHJ63610.1"/>
    </source>
</evidence>
<keyword evidence="4" id="KW-1133">Transmembrane helix</keyword>
<evidence type="ECO:0000313" key="7">
    <source>
        <dbReference type="Proteomes" id="UP000184080"/>
    </source>
</evidence>
<evidence type="ECO:0000259" key="5">
    <source>
        <dbReference type="SMART" id="SM00479"/>
    </source>
</evidence>
<evidence type="ECO:0000256" key="4">
    <source>
        <dbReference type="SAM" id="Phobius"/>
    </source>
</evidence>
<dbReference type="GO" id="GO:0008408">
    <property type="term" value="F:3'-5' exonuclease activity"/>
    <property type="evidence" value="ECO:0007669"/>
    <property type="project" value="TreeGrafter"/>
</dbReference>
<dbReference type="Pfam" id="PF00929">
    <property type="entry name" value="RNase_T"/>
    <property type="match status" value="1"/>
</dbReference>
<dbReference type="GO" id="GO:0005829">
    <property type="term" value="C:cytosol"/>
    <property type="evidence" value="ECO:0007669"/>
    <property type="project" value="TreeGrafter"/>
</dbReference>
<keyword evidence="4" id="KW-0812">Transmembrane</keyword>
<dbReference type="Gene3D" id="3.30.420.10">
    <property type="entry name" value="Ribonuclease H-like superfamily/Ribonuclease H"/>
    <property type="match status" value="1"/>
</dbReference>
<evidence type="ECO:0000256" key="3">
    <source>
        <dbReference type="ARBA" id="ARBA00022839"/>
    </source>
</evidence>